<reference evidence="6" key="1">
    <citation type="journal article" date="2013" name="Genome Biol.">
        <title>Reference genomes and transcriptomes of Nicotiana sylvestris and Nicotiana tomentosiformis.</title>
        <authorList>
            <person name="Sierro N."/>
            <person name="Battey J.N."/>
            <person name="Ouadi S."/>
            <person name="Bovet L."/>
            <person name="Goepfert S."/>
            <person name="Bakaher N."/>
            <person name="Peitsch M.C."/>
            <person name="Ivanov N.V."/>
        </authorList>
    </citation>
    <scope>NUCLEOTIDE SEQUENCE [LARGE SCALE GENOMIC DNA]</scope>
</reference>
<dbReference type="InterPro" id="IPR001841">
    <property type="entry name" value="Znf_RING"/>
</dbReference>
<evidence type="ECO:0000313" key="7">
    <source>
        <dbReference type="RefSeq" id="XP_009801323.1"/>
    </source>
</evidence>
<dbReference type="InterPro" id="IPR013083">
    <property type="entry name" value="Znf_RING/FYVE/PHD"/>
</dbReference>
<reference evidence="7" key="2">
    <citation type="submission" date="2025-08" db="UniProtKB">
        <authorList>
            <consortium name="RefSeq"/>
        </authorList>
    </citation>
    <scope>IDENTIFICATION</scope>
    <source>
        <tissue evidence="7">Leaf</tissue>
    </source>
</reference>
<keyword evidence="6" id="KW-1185">Reference proteome</keyword>
<dbReference type="InterPro" id="IPR011016">
    <property type="entry name" value="Znf_RING-CH"/>
</dbReference>
<dbReference type="AlphaFoldDB" id="A0A1U7YDW6"/>
<evidence type="ECO:0000256" key="1">
    <source>
        <dbReference type="ARBA" id="ARBA00022723"/>
    </source>
</evidence>
<evidence type="ECO:0000313" key="6">
    <source>
        <dbReference type="Proteomes" id="UP000189701"/>
    </source>
</evidence>
<sequence>MPILRFDSIINIMISTTPQIKSPFQLSWDAGSEERQVNLVDDISFFADGLAMDISNAGETMFPIVVSIDISDDAYVDDFQEEAADQLIEELEKVVVKEADYYEQCPICLDKPSTGEEITYMPCSHFCHSNCLLKWFQKNASCPLCRFQC</sequence>
<dbReference type="SMART" id="SM00184">
    <property type="entry name" value="RING"/>
    <property type="match status" value="1"/>
</dbReference>
<dbReference type="SMART" id="SM00744">
    <property type="entry name" value="RINGv"/>
    <property type="match status" value="1"/>
</dbReference>
<dbReference type="PROSITE" id="PS50089">
    <property type="entry name" value="ZF_RING_2"/>
    <property type="match status" value="1"/>
</dbReference>
<dbReference type="PANTHER" id="PTHR45931:SF16">
    <property type="entry name" value="RING_U-BOX SUPERFAMILY PROTEIN"/>
    <property type="match status" value="1"/>
</dbReference>
<keyword evidence="1" id="KW-0479">Metal-binding</keyword>
<keyword evidence="2 4" id="KW-0863">Zinc-finger</keyword>
<protein>
    <submittedName>
        <fullName evidence="7">E3 ubiquitin-protein ligase RNF181-like</fullName>
    </submittedName>
</protein>
<proteinExistence type="predicted"/>
<dbReference type="eggNOG" id="KOG0800">
    <property type="taxonomic scope" value="Eukaryota"/>
</dbReference>
<dbReference type="RefSeq" id="XP_009801323.1">
    <property type="nucleotide sequence ID" value="XM_009803021.1"/>
</dbReference>
<dbReference type="Gene3D" id="3.30.40.10">
    <property type="entry name" value="Zinc/RING finger domain, C3HC4 (zinc finger)"/>
    <property type="match status" value="1"/>
</dbReference>
<dbReference type="InterPro" id="IPR051834">
    <property type="entry name" value="RING_finger_E3_ligase"/>
</dbReference>
<evidence type="ECO:0000256" key="4">
    <source>
        <dbReference type="PROSITE-ProRule" id="PRU00175"/>
    </source>
</evidence>
<dbReference type="GO" id="GO:0061630">
    <property type="term" value="F:ubiquitin protein ligase activity"/>
    <property type="evidence" value="ECO:0007669"/>
    <property type="project" value="TreeGrafter"/>
</dbReference>
<organism evidence="6 7">
    <name type="scientific">Nicotiana sylvestris</name>
    <name type="common">Wood tobacco</name>
    <name type="synonym">South American tobacco</name>
    <dbReference type="NCBI Taxonomy" id="4096"/>
    <lineage>
        <taxon>Eukaryota</taxon>
        <taxon>Viridiplantae</taxon>
        <taxon>Streptophyta</taxon>
        <taxon>Embryophyta</taxon>
        <taxon>Tracheophyta</taxon>
        <taxon>Spermatophyta</taxon>
        <taxon>Magnoliopsida</taxon>
        <taxon>eudicotyledons</taxon>
        <taxon>Gunneridae</taxon>
        <taxon>Pentapetalae</taxon>
        <taxon>asterids</taxon>
        <taxon>lamiids</taxon>
        <taxon>Solanales</taxon>
        <taxon>Solanaceae</taxon>
        <taxon>Nicotianoideae</taxon>
        <taxon>Nicotianeae</taxon>
        <taxon>Nicotiana</taxon>
    </lineage>
</organism>
<keyword evidence="3" id="KW-0862">Zinc</keyword>
<dbReference type="PANTHER" id="PTHR45931">
    <property type="entry name" value="SI:CH211-59O9.10"/>
    <property type="match status" value="1"/>
</dbReference>
<dbReference type="GO" id="GO:0005634">
    <property type="term" value="C:nucleus"/>
    <property type="evidence" value="ECO:0007669"/>
    <property type="project" value="TreeGrafter"/>
</dbReference>
<evidence type="ECO:0000259" key="5">
    <source>
        <dbReference type="PROSITE" id="PS50089"/>
    </source>
</evidence>
<dbReference type="GO" id="GO:0008270">
    <property type="term" value="F:zinc ion binding"/>
    <property type="evidence" value="ECO:0007669"/>
    <property type="project" value="UniProtKB-KW"/>
</dbReference>
<dbReference type="GO" id="GO:0006511">
    <property type="term" value="P:ubiquitin-dependent protein catabolic process"/>
    <property type="evidence" value="ECO:0007669"/>
    <property type="project" value="TreeGrafter"/>
</dbReference>
<feature type="domain" description="RING-type" evidence="5">
    <location>
        <begin position="105"/>
        <end position="146"/>
    </location>
</feature>
<dbReference type="Pfam" id="PF13639">
    <property type="entry name" value="zf-RING_2"/>
    <property type="match status" value="1"/>
</dbReference>
<gene>
    <name evidence="7" type="primary">LOC104247076</name>
</gene>
<dbReference type="SUPFAM" id="SSF57850">
    <property type="entry name" value="RING/U-box"/>
    <property type="match status" value="1"/>
</dbReference>
<dbReference type="Proteomes" id="UP000189701">
    <property type="component" value="Unplaced"/>
</dbReference>
<evidence type="ECO:0000256" key="3">
    <source>
        <dbReference type="ARBA" id="ARBA00022833"/>
    </source>
</evidence>
<name>A0A1U7YDW6_NICSY</name>
<accession>A0A1U7YDW6</accession>
<evidence type="ECO:0000256" key="2">
    <source>
        <dbReference type="ARBA" id="ARBA00022771"/>
    </source>
</evidence>